<evidence type="ECO:0000313" key="2">
    <source>
        <dbReference type="EMBL" id="GAA3568675.1"/>
    </source>
</evidence>
<feature type="compositionally biased region" description="Polar residues" evidence="1">
    <location>
        <begin position="10"/>
        <end position="28"/>
    </location>
</feature>
<evidence type="ECO:0000313" key="3">
    <source>
        <dbReference type="Proteomes" id="UP001500707"/>
    </source>
</evidence>
<name>A0ABP6XKR3_9ACTN</name>
<reference evidence="3" key="1">
    <citation type="journal article" date="2019" name="Int. J. Syst. Evol. Microbiol.">
        <title>The Global Catalogue of Microorganisms (GCM) 10K type strain sequencing project: providing services to taxonomists for standard genome sequencing and annotation.</title>
        <authorList>
            <consortium name="The Broad Institute Genomics Platform"/>
            <consortium name="The Broad Institute Genome Sequencing Center for Infectious Disease"/>
            <person name="Wu L."/>
            <person name="Ma J."/>
        </authorList>
    </citation>
    <scope>NUCLEOTIDE SEQUENCE [LARGE SCALE GENOMIC DNA]</scope>
    <source>
        <strain evidence="3">JCM 17656</strain>
    </source>
</reference>
<organism evidence="2 3">
    <name type="scientific">Streptomyces osmaniensis</name>
    <dbReference type="NCBI Taxonomy" id="593134"/>
    <lineage>
        <taxon>Bacteria</taxon>
        <taxon>Bacillati</taxon>
        <taxon>Actinomycetota</taxon>
        <taxon>Actinomycetes</taxon>
        <taxon>Kitasatosporales</taxon>
        <taxon>Streptomycetaceae</taxon>
        <taxon>Streptomyces</taxon>
    </lineage>
</organism>
<dbReference type="RefSeq" id="WP_346184175.1">
    <property type="nucleotide sequence ID" value="NZ_BAABCE010000011.1"/>
</dbReference>
<protein>
    <submittedName>
        <fullName evidence="2">Uncharacterized protein</fullName>
    </submittedName>
</protein>
<keyword evidence="3" id="KW-1185">Reference proteome</keyword>
<dbReference type="EMBL" id="BAABCE010000011">
    <property type="protein sequence ID" value="GAA3568675.1"/>
    <property type="molecule type" value="Genomic_DNA"/>
</dbReference>
<evidence type="ECO:0000256" key="1">
    <source>
        <dbReference type="SAM" id="MobiDB-lite"/>
    </source>
</evidence>
<proteinExistence type="predicted"/>
<feature type="region of interest" description="Disordered" evidence="1">
    <location>
        <begin position="1"/>
        <end position="28"/>
    </location>
</feature>
<accession>A0ABP6XKR3</accession>
<sequence>MTADIAPTAPTAQSLRSAPTAQSLRSAPTAQSLRSAVVTFLGLDAGTSAPPAPASYEPLAHDDPAAALKWLNSWGCRIRYPRTGEPDLFAPALHEWTARWYKLLPQPGARLGELTDDDIAPLGECYADLCTLAAGTPGRPRTLGATAASKLLHGLRPYSLVPWDEAIARKLHGARDAAAYLAHQRLNRDWARRVLADSGLDEEALANLYGCPGRPLSKMLDDYAYITLTRSDTR</sequence>
<comment type="caution">
    <text evidence="2">The sequence shown here is derived from an EMBL/GenBank/DDBJ whole genome shotgun (WGS) entry which is preliminary data.</text>
</comment>
<dbReference type="Proteomes" id="UP001500707">
    <property type="component" value="Unassembled WGS sequence"/>
</dbReference>
<gene>
    <name evidence="2" type="ORF">GCM10022295_58120</name>
</gene>